<dbReference type="RefSeq" id="WP_130144407.1">
    <property type="nucleotide sequence ID" value="NZ_SGSU01000004.1"/>
</dbReference>
<organism evidence="2 3">
    <name type="scientific">Acinetobacter bouvetii</name>
    <dbReference type="NCBI Taxonomy" id="202951"/>
    <lineage>
        <taxon>Bacteria</taxon>
        <taxon>Pseudomonadati</taxon>
        <taxon>Pseudomonadota</taxon>
        <taxon>Gammaproteobacteria</taxon>
        <taxon>Moraxellales</taxon>
        <taxon>Moraxellaceae</taxon>
        <taxon>Acinetobacter</taxon>
    </lineage>
</organism>
<reference evidence="2 3" key="1">
    <citation type="submission" date="2019-02" db="EMBL/GenBank/DDBJ databases">
        <title>The Batch Genome Submission of Acinetobacter spp. strains.</title>
        <authorList>
            <person name="Qin J."/>
            <person name="Hu Y."/>
            <person name="Ye H."/>
            <person name="Wei L."/>
            <person name="Feng Y."/>
            <person name="Zong Z."/>
        </authorList>
    </citation>
    <scope>NUCLEOTIDE SEQUENCE [LARGE SCALE GENOMIC DNA]</scope>
    <source>
        <strain evidence="2 3">WCHABo060081</strain>
    </source>
</reference>
<dbReference type="AlphaFoldDB" id="A0A4Q7AYH7"/>
<proteinExistence type="predicted"/>
<dbReference type="EMBL" id="SGSU01000004">
    <property type="protein sequence ID" value="RZG68418.1"/>
    <property type="molecule type" value="Genomic_DNA"/>
</dbReference>
<accession>A0A4Q7AYH7</accession>
<dbReference type="InterPro" id="IPR041271">
    <property type="entry name" value="AGPT-Pplase3"/>
</dbReference>
<evidence type="ECO:0000313" key="2">
    <source>
        <dbReference type="EMBL" id="RZG68418.1"/>
    </source>
</evidence>
<dbReference type="Proteomes" id="UP000293483">
    <property type="component" value="Unassembled WGS sequence"/>
</dbReference>
<name>A0A4Q7AYH7_9GAMM</name>
<gene>
    <name evidence="2" type="ORF">EXE25_05015</name>
</gene>
<evidence type="ECO:0000259" key="1">
    <source>
        <dbReference type="Pfam" id="PF18746"/>
    </source>
</evidence>
<feature type="domain" description="Alpha-glutamyl/putrescinyl thymine pyrophosphorylase clade 3" evidence="1">
    <location>
        <begin position="35"/>
        <end position="295"/>
    </location>
</feature>
<protein>
    <recommendedName>
        <fullName evidence="1">Alpha-glutamyl/putrescinyl thymine pyrophosphorylase clade 3 domain-containing protein</fullName>
    </recommendedName>
</protein>
<dbReference type="Pfam" id="PF18746">
    <property type="entry name" value="aGPT-Pplase3"/>
    <property type="match status" value="1"/>
</dbReference>
<evidence type="ECO:0000313" key="3">
    <source>
        <dbReference type="Proteomes" id="UP000293483"/>
    </source>
</evidence>
<sequence>MNFNQKDAKANAIAIQINDFSQNITSIPAAAFPIEIDVLSRQLVDSINRVYYFQLIQSRQIDIKRTDPNCSLFDPLRAILYYKNNNLDEAFWLAFLTTHFGENYHSNWNLTKNFYNNLGQSPRLTWANVSNNPTLIDNWVFRYNSSGMKLKFGNHRKYESFSQLRDVIDTYINIVNNNGGHQRLFQPNQNEQPKEQFKRLSKELKFYRFARLGMFDYLSLIYKTQLATIQANSCHIAGSTGPKAGAKRLFGQLSNHDLDRLSIQLADHLGIGYQEFEDAICNWQKSPDVYVSYTG</sequence>
<comment type="caution">
    <text evidence="2">The sequence shown here is derived from an EMBL/GenBank/DDBJ whole genome shotgun (WGS) entry which is preliminary data.</text>
</comment>